<dbReference type="EMBL" id="QSGN01000052">
    <property type="protein sequence ID" value="RHB24517.1"/>
    <property type="molecule type" value="Genomic_DNA"/>
</dbReference>
<protein>
    <recommendedName>
        <fullName evidence="4">Bacteriophage CI repressor</fullName>
    </recommendedName>
</protein>
<reference evidence="2 3" key="1">
    <citation type="submission" date="2018-08" db="EMBL/GenBank/DDBJ databases">
        <title>A genome reference for cultivated species of the human gut microbiota.</title>
        <authorList>
            <person name="Zou Y."/>
            <person name="Xue W."/>
            <person name="Luo G."/>
        </authorList>
    </citation>
    <scope>NUCLEOTIDE SEQUENCE [LARGE SCALE GENOMIC DNA]</scope>
    <source>
        <strain evidence="2 3">AM40-34</strain>
    </source>
</reference>
<sequence length="148" mass="17056">MEKTDIDRRIIEYITYLTDIKVYKSEAEYLRAVGMASTKISEVRKGKVSFRPDEIRNILINSKTLNAHWIMTGEGTMFQQEENKDISLAYAIDRCRQLEKENNQLNKENKELLLQVGELTGRIKEIKKDVPKENNVTCADASGSDLEK</sequence>
<organism evidence="2 3">
    <name type="scientific">Bacteroides stercoris</name>
    <dbReference type="NCBI Taxonomy" id="46506"/>
    <lineage>
        <taxon>Bacteria</taxon>
        <taxon>Pseudomonadati</taxon>
        <taxon>Bacteroidota</taxon>
        <taxon>Bacteroidia</taxon>
        <taxon>Bacteroidales</taxon>
        <taxon>Bacteroidaceae</taxon>
        <taxon>Bacteroides</taxon>
    </lineage>
</organism>
<evidence type="ECO:0000313" key="2">
    <source>
        <dbReference type="EMBL" id="RHB24517.1"/>
    </source>
</evidence>
<gene>
    <name evidence="2" type="ORF">DW889_15260</name>
</gene>
<name>A0A413UWG8_BACSE</name>
<evidence type="ECO:0000256" key="1">
    <source>
        <dbReference type="SAM" id="Coils"/>
    </source>
</evidence>
<feature type="coiled-coil region" evidence="1">
    <location>
        <begin position="88"/>
        <end position="129"/>
    </location>
</feature>
<accession>A0A413UWG8</accession>
<evidence type="ECO:0008006" key="4">
    <source>
        <dbReference type="Google" id="ProtNLM"/>
    </source>
</evidence>
<evidence type="ECO:0000313" key="3">
    <source>
        <dbReference type="Proteomes" id="UP000283482"/>
    </source>
</evidence>
<dbReference type="Proteomes" id="UP000283482">
    <property type="component" value="Unassembled WGS sequence"/>
</dbReference>
<proteinExistence type="predicted"/>
<keyword evidence="1" id="KW-0175">Coiled coil</keyword>
<dbReference type="RefSeq" id="WP_117907689.1">
    <property type="nucleotide sequence ID" value="NZ_QSGN01000052.1"/>
</dbReference>
<dbReference type="AlphaFoldDB" id="A0A413UWG8"/>
<comment type="caution">
    <text evidence="2">The sequence shown here is derived from an EMBL/GenBank/DDBJ whole genome shotgun (WGS) entry which is preliminary data.</text>
</comment>